<gene>
    <name evidence="2" type="ORF">PV06_02194</name>
</gene>
<feature type="transmembrane region" description="Helical" evidence="1">
    <location>
        <begin position="99"/>
        <end position="115"/>
    </location>
</feature>
<dbReference type="GeneID" id="27354268"/>
<accession>A0A0D2B2Z3</accession>
<keyword evidence="1" id="KW-1133">Transmembrane helix</keyword>
<evidence type="ECO:0000256" key="1">
    <source>
        <dbReference type="SAM" id="Phobius"/>
    </source>
</evidence>
<reference evidence="2 3" key="1">
    <citation type="submission" date="2015-01" db="EMBL/GenBank/DDBJ databases">
        <title>The Genome Sequence of Exophiala oligosperma CBS72588.</title>
        <authorList>
            <consortium name="The Broad Institute Genomics Platform"/>
            <person name="Cuomo C."/>
            <person name="de Hoog S."/>
            <person name="Gorbushina A."/>
            <person name="Stielow B."/>
            <person name="Teixiera M."/>
            <person name="Abouelleil A."/>
            <person name="Chapman S.B."/>
            <person name="Priest M."/>
            <person name="Young S.K."/>
            <person name="Wortman J."/>
            <person name="Nusbaum C."/>
            <person name="Birren B."/>
        </authorList>
    </citation>
    <scope>NUCLEOTIDE SEQUENCE [LARGE SCALE GENOMIC DNA]</scope>
    <source>
        <strain evidence="2 3">CBS 72588</strain>
    </source>
</reference>
<feature type="transmembrane region" description="Helical" evidence="1">
    <location>
        <begin position="68"/>
        <end position="87"/>
    </location>
</feature>
<dbReference type="EMBL" id="KN847333">
    <property type="protein sequence ID" value="KIW46526.1"/>
    <property type="molecule type" value="Genomic_DNA"/>
</dbReference>
<keyword evidence="3" id="KW-1185">Reference proteome</keyword>
<name>A0A0D2B2Z3_9EURO</name>
<dbReference type="HOGENOM" id="CLU_1948824_0_0_1"/>
<dbReference type="RefSeq" id="XP_016266742.1">
    <property type="nucleotide sequence ID" value="XM_016402845.1"/>
</dbReference>
<evidence type="ECO:0000313" key="3">
    <source>
        <dbReference type="Proteomes" id="UP000053342"/>
    </source>
</evidence>
<organism evidence="2 3">
    <name type="scientific">Exophiala oligosperma</name>
    <dbReference type="NCBI Taxonomy" id="215243"/>
    <lineage>
        <taxon>Eukaryota</taxon>
        <taxon>Fungi</taxon>
        <taxon>Dikarya</taxon>
        <taxon>Ascomycota</taxon>
        <taxon>Pezizomycotina</taxon>
        <taxon>Eurotiomycetes</taxon>
        <taxon>Chaetothyriomycetidae</taxon>
        <taxon>Chaetothyriales</taxon>
        <taxon>Herpotrichiellaceae</taxon>
        <taxon>Exophiala</taxon>
    </lineage>
</organism>
<dbReference type="VEuPathDB" id="FungiDB:PV06_02194"/>
<evidence type="ECO:0000313" key="2">
    <source>
        <dbReference type="EMBL" id="KIW46526.1"/>
    </source>
</evidence>
<sequence>MRSFRDQPLPCHLTKGQKKRKVLDRDWNGIGWDGMAQNMWEAISGFLLYFCFSLSLGYVVFSPLFGSAFAICRLCAFFFFGLANHYWEVIWSKIPRGGFVPGLFFFALACVLRLSRRSVIGGRTWFCNF</sequence>
<dbReference type="Proteomes" id="UP000053342">
    <property type="component" value="Unassembled WGS sequence"/>
</dbReference>
<keyword evidence="1" id="KW-0472">Membrane</keyword>
<dbReference type="AlphaFoldDB" id="A0A0D2B2Z3"/>
<keyword evidence="1" id="KW-0812">Transmembrane</keyword>
<protein>
    <submittedName>
        <fullName evidence="2">Uncharacterized protein</fullName>
    </submittedName>
</protein>
<proteinExistence type="predicted"/>
<feature type="transmembrane region" description="Helical" evidence="1">
    <location>
        <begin position="42"/>
        <end position="61"/>
    </location>
</feature>